<evidence type="ECO:0000256" key="1">
    <source>
        <dbReference type="SAM" id="Phobius"/>
    </source>
</evidence>
<keyword evidence="1" id="KW-1133">Transmembrane helix</keyword>
<protein>
    <submittedName>
        <fullName evidence="2">Uncharacterized protein</fullName>
    </submittedName>
</protein>
<proteinExistence type="predicted"/>
<dbReference type="RefSeq" id="XP_022458054.1">
    <property type="nucleotide sequence ID" value="XM_022604255.1"/>
</dbReference>
<dbReference type="PANTHER" id="PTHR39218:SF1">
    <property type="entry name" value="OXIDOREDUCTASE 14 KDA SUBUNIT, PUTATIVE (AFU_ORTHOLOGUE AFUA_1G12110)-RELATED"/>
    <property type="match status" value="1"/>
</dbReference>
<feature type="transmembrane region" description="Helical" evidence="1">
    <location>
        <begin position="29"/>
        <end position="50"/>
    </location>
</feature>
<dbReference type="Proteomes" id="UP000019384">
    <property type="component" value="Unassembled WGS sequence"/>
</dbReference>
<dbReference type="EMBL" id="HG793126">
    <property type="protein sequence ID" value="CDK26045.1"/>
    <property type="molecule type" value="Genomic_DNA"/>
</dbReference>
<organism evidence="2 3">
    <name type="scientific">Kuraishia capsulata CBS 1993</name>
    <dbReference type="NCBI Taxonomy" id="1382522"/>
    <lineage>
        <taxon>Eukaryota</taxon>
        <taxon>Fungi</taxon>
        <taxon>Dikarya</taxon>
        <taxon>Ascomycota</taxon>
        <taxon>Saccharomycotina</taxon>
        <taxon>Pichiomycetes</taxon>
        <taxon>Pichiales</taxon>
        <taxon>Pichiaceae</taxon>
        <taxon>Kuraishia</taxon>
    </lineage>
</organism>
<name>W6MV35_9ASCO</name>
<dbReference type="OrthoDB" id="2141050at2759"/>
<dbReference type="AlphaFoldDB" id="W6MV35"/>
<gene>
    <name evidence="2" type="ORF">KUCA_T00002016001</name>
</gene>
<reference evidence="2" key="1">
    <citation type="submission" date="2013-12" db="EMBL/GenBank/DDBJ databases">
        <authorList>
            <person name="Genoscope - CEA"/>
        </authorList>
    </citation>
    <scope>NUCLEOTIDE SEQUENCE</scope>
    <source>
        <strain evidence="2">CBS 1993</strain>
    </source>
</reference>
<sequence>MALFATLSGWATFGVLVRAYQNGIRKVDMLYAPMGYAYSAGFWVALGYGFTKWTEKNELLLDKRLEKLNEARATASE</sequence>
<evidence type="ECO:0000313" key="2">
    <source>
        <dbReference type="EMBL" id="CDK26045.1"/>
    </source>
</evidence>
<keyword evidence="1" id="KW-0812">Transmembrane</keyword>
<keyword evidence="3" id="KW-1185">Reference proteome</keyword>
<dbReference type="PANTHER" id="PTHR39218">
    <property type="entry name" value="OXIDOREDUCTASE 14 KDA SUBUNIT, PUTATIVE (AFU_ORTHOLOGUE AFUA_1G12110)-RELATED"/>
    <property type="match status" value="1"/>
</dbReference>
<dbReference type="GeneID" id="34519442"/>
<dbReference type="HOGENOM" id="CLU_164170_2_0_1"/>
<accession>W6MV35</accession>
<evidence type="ECO:0000313" key="3">
    <source>
        <dbReference type="Proteomes" id="UP000019384"/>
    </source>
</evidence>
<reference evidence="2" key="2">
    <citation type="submission" date="2014-02" db="EMBL/GenBank/DDBJ databases">
        <title>Complete DNA sequence of /Kuraishia capsulata/ illustrates novel genomic features among budding yeasts (/Saccharomycotina/).</title>
        <authorList>
            <person name="Morales L."/>
            <person name="Noel B."/>
            <person name="Porcel B."/>
            <person name="Marcet-Houben M."/>
            <person name="Hullo M-F."/>
            <person name="Sacerdot C."/>
            <person name="Tekaia F."/>
            <person name="Leh-Louis V."/>
            <person name="Despons L."/>
            <person name="Khanna V."/>
            <person name="Aury J-M."/>
            <person name="Barbe V."/>
            <person name="Couloux A."/>
            <person name="Labadie K."/>
            <person name="Pelletier E."/>
            <person name="Souciet J-L."/>
            <person name="Boekhout T."/>
            <person name="Gabaldon T."/>
            <person name="Wincker P."/>
            <person name="Dujon B."/>
        </authorList>
    </citation>
    <scope>NUCLEOTIDE SEQUENCE</scope>
    <source>
        <strain evidence="2">CBS 1993</strain>
    </source>
</reference>
<keyword evidence="1" id="KW-0472">Membrane</keyword>